<gene>
    <name evidence="1" type="ORF">EJV47_27095</name>
</gene>
<name>A0A3S0QDV2_9BACT</name>
<dbReference type="OrthoDB" id="884674at2"/>
<protein>
    <submittedName>
        <fullName evidence="1">Uncharacterized protein</fullName>
    </submittedName>
</protein>
<dbReference type="RefSeq" id="WP_126696357.1">
    <property type="nucleotide sequence ID" value="NZ_RXOF01000024.1"/>
</dbReference>
<proteinExistence type="predicted"/>
<sequence>MPRRARRPLRFTLSALPLTLLLLLALQRLAGVAFPAPRYVMQLSMPILWAKALASMQEDRARGYPPIVFTLPPDLDQRRRWHRYALIGNAGHDAAMLRAVAERLQRGQRYPAEQSNVRISFGPGTRYGRLVDVLDLMPQLGQKKYALDLYRPEPVLYVFAPRRRGDGW</sequence>
<dbReference type="Proteomes" id="UP000282184">
    <property type="component" value="Unassembled WGS sequence"/>
</dbReference>
<organism evidence="1 2">
    <name type="scientific">Hymenobacter gummosus</name>
    <dbReference type="NCBI Taxonomy" id="1776032"/>
    <lineage>
        <taxon>Bacteria</taxon>
        <taxon>Pseudomonadati</taxon>
        <taxon>Bacteroidota</taxon>
        <taxon>Cytophagia</taxon>
        <taxon>Cytophagales</taxon>
        <taxon>Hymenobacteraceae</taxon>
        <taxon>Hymenobacter</taxon>
    </lineage>
</organism>
<comment type="caution">
    <text evidence="1">The sequence shown here is derived from an EMBL/GenBank/DDBJ whole genome shotgun (WGS) entry which is preliminary data.</text>
</comment>
<dbReference type="AlphaFoldDB" id="A0A3S0QDV2"/>
<evidence type="ECO:0000313" key="2">
    <source>
        <dbReference type="Proteomes" id="UP000282184"/>
    </source>
</evidence>
<evidence type="ECO:0000313" key="1">
    <source>
        <dbReference type="EMBL" id="RTQ44875.1"/>
    </source>
</evidence>
<reference evidence="1 2" key="1">
    <citation type="submission" date="2018-12" db="EMBL/GenBank/DDBJ databases">
        <title>Hymenobacter gummosus sp. nov., isolated from a spring.</title>
        <authorList>
            <person name="Nie L."/>
        </authorList>
    </citation>
    <scope>NUCLEOTIDE SEQUENCE [LARGE SCALE GENOMIC DNA]</scope>
    <source>
        <strain evidence="1 2">KCTC 52166</strain>
    </source>
</reference>
<dbReference type="EMBL" id="RXOF01000024">
    <property type="protein sequence ID" value="RTQ44875.1"/>
    <property type="molecule type" value="Genomic_DNA"/>
</dbReference>
<accession>A0A3S0QDV2</accession>
<keyword evidence="2" id="KW-1185">Reference proteome</keyword>